<organism evidence="4">
    <name type="scientific">Haptolina ericina</name>
    <dbReference type="NCBI Taxonomy" id="156174"/>
    <lineage>
        <taxon>Eukaryota</taxon>
        <taxon>Haptista</taxon>
        <taxon>Haptophyta</taxon>
        <taxon>Prymnesiophyceae</taxon>
        <taxon>Prymnesiales</taxon>
        <taxon>Prymnesiaceae</taxon>
        <taxon>Haptolina</taxon>
    </lineage>
</organism>
<accession>A0A7S3ET79</accession>
<dbReference type="PANTHER" id="PTHR48051">
    <property type="match status" value="1"/>
</dbReference>
<gene>
    <name evidence="4" type="ORF">HERI1096_LOCUS6844</name>
</gene>
<dbReference type="InterPro" id="IPR032675">
    <property type="entry name" value="LRR_dom_sf"/>
</dbReference>
<dbReference type="InterPro" id="IPR050216">
    <property type="entry name" value="LRR_domain-containing"/>
</dbReference>
<reference evidence="4" key="1">
    <citation type="submission" date="2021-01" db="EMBL/GenBank/DDBJ databases">
        <authorList>
            <person name="Corre E."/>
            <person name="Pelletier E."/>
            <person name="Niang G."/>
            <person name="Scheremetjew M."/>
            <person name="Finn R."/>
            <person name="Kale V."/>
            <person name="Holt S."/>
            <person name="Cochrane G."/>
            <person name="Meng A."/>
            <person name="Brown T."/>
            <person name="Cohen L."/>
        </authorList>
    </citation>
    <scope>NUCLEOTIDE SEQUENCE</scope>
    <source>
        <strain evidence="4">CCMP281</strain>
    </source>
</reference>
<dbReference type="Pfam" id="PF13855">
    <property type="entry name" value="LRR_8"/>
    <property type="match status" value="1"/>
</dbReference>
<dbReference type="AlphaFoldDB" id="A0A7S3ET79"/>
<sequence length="350" mass="37111">MTFSTDPMGKFGYRCAEASLKALDETKLVDYLNEIECYTNPELDQIPAKIEVCKELDTLLAYGCSIQAVPTQITAAKRTLKVLNLSSNKIPELPVQLGELGALTEVDFSSNLLTTVPDAVLAGWVKVEFLYLNDNKLTSLGSLTSCTALYELRLQGNLLDAVPMIGELGELERVDLSRNKLTGGEEAIKLHFDKCPALKTLTLVAAEPAVEPEPVAVAKAAAEAEVAAKAKADGEAALANAAAEAEAKAKADAEAKAAAVVASRAQKAEEVMAAERAKRKEAEAKEAAIKAKEDAERAEAEAAAKGNQTAEQRAAAEAAAAAAAEREAAEQRSKMMQQSTRVGGQHKLKM</sequence>
<dbReference type="GO" id="GO:0005737">
    <property type="term" value="C:cytoplasm"/>
    <property type="evidence" value="ECO:0007669"/>
    <property type="project" value="TreeGrafter"/>
</dbReference>
<proteinExistence type="predicted"/>
<dbReference type="Gene3D" id="3.80.10.10">
    <property type="entry name" value="Ribonuclease Inhibitor"/>
    <property type="match status" value="1"/>
</dbReference>
<feature type="region of interest" description="Disordered" evidence="3">
    <location>
        <begin position="285"/>
        <end position="350"/>
    </location>
</feature>
<keyword evidence="2" id="KW-0677">Repeat</keyword>
<feature type="compositionally biased region" description="Basic and acidic residues" evidence="3">
    <location>
        <begin position="324"/>
        <end position="333"/>
    </location>
</feature>
<dbReference type="EMBL" id="HBHX01012294">
    <property type="protein sequence ID" value="CAE0106185.1"/>
    <property type="molecule type" value="Transcribed_RNA"/>
</dbReference>
<evidence type="ECO:0000313" key="4">
    <source>
        <dbReference type="EMBL" id="CAE0106185.1"/>
    </source>
</evidence>
<evidence type="ECO:0000256" key="1">
    <source>
        <dbReference type="ARBA" id="ARBA00022614"/>
    </source>
</evidence>
<name>A0A7S3ET79_9EUKA</name>
<dbReference type="PROSITE" id="PS51450">
    <property type="entry name" value="LRR"/>
    <property type="match status" value="2"/>
</dbReference>
<feature type="compositionally biased region" description="Low complexity" evidence="3">
    <location>
        <begin position="303"/>
        <end position="323"/>
    </location>
</feature>
<dbReference type="Pfam" id="PF00560">
    <property type="entry name" value="LRR_1"/>
    <property type="match status" value="1"/>
</dbReference>
<evidence type="ECO:0000256" key="2">
    <source>
        <dbReference type="ARBA" id="ARBA00022737"/>
    </source>
</evidence>
<protein>
    <submittedName>
        <fullName evidence="4">Uncharacterized protein</fullName>
    </submittedName>
</protein>
<evidence type="ECO:0000256" key="3">
    <source>
        <dbReference type="SAM" id="MobiDB-lite"/>
    </source>
</evidence>
<feature type="compositionally biased region" description="Basic and acidic residues" evidence="3">
    <location>
        <begin position="285"/>
        <end position="302"/>
    </location>
</feature>
<dbReference type="PANTHER" id="PTHR48051:SF1">
    <property type="entry name" value="RAS SUPPRESSOR PROTEIN 1"/>
    <property type="match status" value="1"/>
</dbReference>
<dbReference type="InterPro" id="IPR001611">
    <property type="entry name" value="Leu-rich_rpt"/>
</dbReference>
<dbReference type="SUPFAM" id="SSF52058">
    <property type="entry name" value="L domain-like"/>
    <property type="match status" value="1"/>
</dbReference>
<keyword evidence="1" id="KW-0433">Leucine-rich repeat</keyword>